<protein>
    <recommendedName>
        <fullName evidence="3">CDP-Glycerol:Poly(Glycerophosphate) glycerophosphotransferase</fullName>
    </recommendedName>
</protein>
<dbReference type="eggNOG" id="ENOG5031CEP">
    <property type="taxonomic scope" value="Bacteria"/>
</dbReference>
<sequence length="608" mass="66886">MGGTLHLIDSCAASKAFLAAYGAQARHERVFSTHWSVVDHLQAHGVACRDVSSFTPDNTIRTLMDSSCRELHELLRPLDAGISAGLCRMLGLPEMDVFDLLYRYHGQYHLTGARLLSHWADAAFVPHGTAVVHYWHQREAAAHPVFSFLGILRSAAYMHGARLLEHPVTSHGSVLEHGWKRALRLALAPRRTLQRLRAAAEGRWGVRLHRGRSLAVVFQPEKQLGGMFARHADTVLVWPREGVRPVRGIPATDRTLWADAAEYVRRSAPGVPGGSAGGPVFTGTDRQALQGRLVADFTARLAYFMAPAVHMQRIHDCYGVTAAGWTVPLVGTPSRLASEALMRQGVPVAGLQHGGCYLSQHLGEKHFMTDFAACTHFISYAADQECFEDAYSAGERRAYGAVRCCTVLPGGNADHASPRQGAEPVDVVFPVTNAVDLFWTCRTGADRLARAQCAVLEALEARTDLRSIVKPFPHASRDSIAVTSALRGLRHAQVVQMGWRDFLERYRPSLAVIEFPSTPLYEALAYDMDIFLLTDPTAPFTERALRLLERRVHVFHTADELTQALLRYSPQQGGKLRDTAFSRAYVNTACPLSGIEGHLAAMMAGQGR</sequence>
<dbReference type="HOGENOM" id="CLU_448861_0_0_7"/>
<keyword evidence="2" id="KW-1185">Reference proteome</keyword>
<dbReference type="Proteomes" id="UP000002710">
    <property type="component" value="Chromosome"/>
</dbReference>
<reference evidence="1 2" key="1">
    <citation type="journal article" date="2011" name="J. Bacteriol.">
        <title>Complete genome sequence and updated annotation of Desulfovibrio alaskensis G20.</title>
        <authorList>
            <person name="Hauser L.J."/>
            <person name="Land M.L."/>
            <person name="Brown S.D."/>
            <person name="Larimer F."/>
            <person name="Keller K.L."/>
            <person name="Rapp-Giles B.J."/>
            <person name="Price M.N."/>
            <person name="Lin M."/>
            <person name="Bruce D.C."/>
            <person name="Detter J.C."/>
            <person name="Tapia R."/>
            <person name="Han C.S."/>
            <person name="Goodwin L.A."/>
            <person name="Cheng J.F."/>
            <person name="Pitluck S."/>
            <person name="Copeland A."/>
            <person name="Lucas S."/>
            <person name="Nolan M."/>
            <person name="Lapidus A.L."/>
            <person name="Palumbo A.V."/>
            <person name="Wall J.D."/>
        </authorList>
    </citation>
    <scope>NUCLEOTIDE SEQUENCE [LARGE SCALE GENOMIC DNA]</scope>
    <source>
        <strain evidence="2">ATCC BAA 1058 / DSM 17464 / G20</strain>
    </source>
</reference>
<gene>
    <name evidence="1" type="ordered locus">Dde_3675</name>
</gene>
<accession>Q30V28</accession>
<dbReference type="KEGG" id="dde:Dde_3675"/>
<dbReference type="STRING" id="207559.Dde_3675"/>
<evidence type="ECO:0000313" key="1">
    <source>
        <dbReference type="EMBL" id="ABB40468.1"/>
    </source>
</evidence>
<organism evidence="1 2">
    <name type="scientific">Oleidesulfovibrio alaskensis (strain ATCC BAA-1058 / DSM 17464 / G20)</name>
    <name type="common">Desulfovibrio alaskensis</name>
    <dbReference type="NCBI Taxonomy" id="207559"/>
    <lineage>
        <taxon>Bacteria</taxon>
        <taxon>Pseudomonadati</taxon>
        <taxon>Thermodesulfobacteriota</taxon>
        <taxon>Desulfovibrionia</taxon>
        <taxon>Desulfovibrionales</taxon>
        <taxon>Desulfovibrionaceae</taxon>
        <taxon>Oleidesulfovibrio</taxon>
    </lineage>
</organism>
<dbReference type="AlphaFoldDB" id="Q30V28"/>
<dbReference type="EMBL" id="CP000112">
    <property type="protein sequence ID" value="ABB40468.1"/>
    <property type="molecule type" value="Genomic_DNA"/>
</dbReference>
<proteinExistence type="predicted"/>
<evidence type="ECO:0000313" key="2">
    <source>
        <dbReference type="Proteomes" id="UP000002710"/>
    </source>
</evidence>
<dbReference type="RefSeq" id="WP_011369339.1">
    <property type="nucleotide sequence ID" value="NC_007519.1"/>
</dbReference>
<evidence type="ECO:0008006" key="3">
    <source>
        <dbReference type="Google" id="ProtNLM"/>
    </source>
</evidence>
<name>Q30V28_OLEA2</name>